<feature type="domain" description="Cupin type-2" evidence="1">
    <location>
        <begin position="43"/>
        <end position="108"/>
    </location>
</feature>
<dbReference type="InterPro" id="IPR011051">
    <property type="entry name" value="RmlC_Cupin_sf"/>
</dbReference>
<proteinExistence type="predicted"/>
<accession>A0ABP9WTM8</accession>
<dbReference type="SUPFAM" id="SSF51182">
    <property type="entry name" value="RmlC-like cupins"/>
    <property type="match status" value="1"/>
</dbReference>
<comment type="caution">
    <text evidence="2">The sequence shown here is derived from an EMBL/GenBank/DDBJ whole genome shotgun (WGS) entry which is preliminary data.</text>
</comment>
<dbReference type="InterPro" id="IPR013096">
    <property type="entry name" value="Cupin_2"/>
</dbReference>
<keyword evidence="3" id="KW-1185">Reference proteome</keyword>
<dbReference type="PANTHER" id="PTHR36440">
    <property type="entry name" value="PUTATIVE (AFU_ORTHOLOGUE AFUA_8G07350)-RELATED"/>
    <property type="match status" value="1"/>
</dbReference>
<protein>
    <recommendedName>
        <fullName evidence="1">Cupin type-2 domain-containing protein</fullName>
    </recommendedName>
</protein>
<dbReference type="PANTHER" id="PTHR36440:SF1">
    <property type="entry name" value="PUTATIVE (AFU_ORTHOLOGUE AFUA_8G07350)-RELATED"/>
    <property type="match status" value="1"/>
</dbReference>
<evidence type="ECO:0000313" key="3">
    <source>
        <dbReference type="Proteomes" id="UP001428290"/>
    </source>
</evidence>
<organism evidence="2 3">
    <name type="scientific">Herpetosiphon gulosus</name>
    <dbReference type="NCBI Taxonomy" id="1973496"/>
    <lineage>
        <taxon>Bacteria</taxon>
        <taxon>Bacillati</taxon>
        <taxon>Chloroflexota</taxon>
        <taxon>Chloroflexia</taxon>
        <taxon>Herpetosiphonales</taxon>
        <taxon>Herpetosiphonaceae</taxon>
        <taxon>Herpetosiphon</taxon>
    </lineage>
</organism>
<gene>
    <name evidence="2" type="ORF">Hgul01_00242</name>
</gene>
<dbReference type="RefSeq" id="WP_345720114.1">
    <property type="nucleotide sequence ID" value="NZ_BAABRU010000001.1"/>
</dbReference>
<dbReference type="InterPro" id="IPR053146">
    <property type="entry name" value="QDO-like"/>
</dbReference>
<dbReference type="Pfam" id="PF07883">
    <property type="entry name" value="Cupin_2"/>
    <property type="match status" value="1"/>
</dbReference>
<dbReference type="Proteomes" id="UP001428290">
    <property type="component" value="Unassembled WGS sequence"/>
</dbReference>
<dbReference type="EMBL" id="BAABRU010000001">
    <property type="protein sequence ID" value="GAA5526470.1"/>
    <property type="molecule type" value="Genomic_DNA"/>
</dbReference>
<name>A0ABP9WTM8_9CHLR</name>
<evidence type="ECO:0000259" key="1">
    <source>
        <dbReference type="Pfam" id="PF07883"/>
    </source>
</evidence>
<dbReference type="InterPro" id="IPR014710">
    <property type="entry name" value="RmlC-like_jellyroll"/>
</dbReference>
<sequence length="149" mass="16221">MLQLTDHTTVLASPMLNTQHSQVAIKLTGSDTDGAFSLFEYTSLPGTDVMQHIHTREDKTFIIQAGVFEFRINGETIVAETGATVTLPMGVPHSFRTLGTSPCVALIVAAPAGFEYYFNDFSHALQEFGLPLPAATLQQLNQAYGIIFE</sequence>
<reference evidence="2 3" key="1">
    <citation type="submission" date="2024-02" db="EMBL/GenBank/DDBJ databases">
        <title>Herpetosiphon gulosus NBRC 112829.</title>
        <authorList>
            <person name="Ichikawa N."/>
            <person name="Katano-Makiyama Y."/>
            <person name="Hidaka K."/>
        </authorList>
    </citation>
    <scope>NUCLEOTIDE SEQUENCE [LARGE SCALE GENOMIC DNA]</scope>
    <source>
        <strain evidence="2 3">NBRC 112829</strain>
    </source>
</reference>
<evidence type="ECO:0000313" key="2">
    <source>
        <dbReference type="EMBL" id="GAA5526470.1"/>
    </source>
</evidence>
<dbReference type="Gene3D" id="2.60.120.10">
    <property type="entry name" value="Jelly Rolls"/>
    <property type="match status" value="1"/>
</dbReference>